<evidence type="ECO:0000256" key="3">
    <source>
        <dbReference type="ARBA" id="ARBA00022989"/>
    </source>
</evidence>
<proteinExistence type="predicted"/>
<keyword evidence="7" id="KW-1185">Reference proteome</keyword>
<organism evidence="6 7">
    <name type="scientific">Candidatus Nitrosocosmicus oleophilus</name>
    <dbReference type="NCBI Taxonomy" id="1353260"/>
    <lineage>
        <taxon>Archaea</taxon>
        <taxon>Nitrososphaerota</taxon>
        <taxon>Nitrososphaeria</taxon>
        <taxon>Nitrososphaerales</taxon>
        <taxon>Nitrososphaeraceae</taxon>
        <taxon>Candidatus Nitrosocosmicus</taxon>
    </lineage>
</organism>
<evidence type="ECO:0000313" key="6">
    <source>
        <dbReference type="EMBL" id="ALI37626.1"/>
    </source>
</evidence>
<dbReference type="Pfam" id="PF07681">
    <property type="entry name" value="DoxX"/>
    <property type="match status" value="1"/>
</dbReference>
<feature type="transmembrane region" description="Helical" evidence="5">
    <location>
        <begin position="33"/>
        <end position="54"/>
    </location>
</feature>
<gene>
    <name evidence="6" type="ORF">NMY3_03443</name>
</gene>
<evidence type="ECO:0000256" key="4">
    <source>
        <dbReference type="ARBA" id="ARBA00023136"/>
    </source>
</evidence>
<evidence type="ECO:0000256" key="5">
    <source>
        <dbReference type="SAM" id="Phobius"/>
    </source>
</evidence>
<accession>A0A654M4L2</accession>
<dbReference type="AlphaFoldDB" id="A0A654M4L2"/>
<keyword evidence="3 5" id="KW-1133">Transmembrane helix</keyword>
<reference evidence="7" key="1">
    <citation type="submission" date="2015-10" db="EMBL/GenBank/DDBJ databases">
        <title>Niche specialization of a soil ammonia-oxidizing archaeon, Candidatus Nitrosocosmicus oleophilus.</title>
        <authorList>
            <person name="Jung M.-Y."/>
            <person name="Rhee S.-K."/>
        </authorList>
    </citation>
    <scope>NUCLEOTIDE SEQUENCE [LARGE SCALE GENOMIC DNA]</scope>
    <source>
        <strain evidence="7">MY3</strain>
    </source>
</reference>
<sequence length="124" mass="13750">MAKTYPSISCTGLFQHDWTSYRVGSANRGLLEVIGGLFLILGLMTRIVALLFAIEMISAFIIVNTSNVVVLPEANELGLLSIPIRFMAISISLTLTEPGRFSVEWNIMNRELFTGKKDMLQALK</sequence>
<dbReference type="Proteomes" id="UP000058925">
    <property type="component" value="Chromosome"/>
</dbReference>
<dbReference type="GO" id="GO:0016020">
    <property type="term" value="C:membrane"/>
    <property type="evidence" value="ECO:0007669"/>
    <property type="project" value="UniProtKB-SubCell"/>
</dbReference>
<keyword evidence="4 5" id="KW-0472">Membrane</keyword>
<evidence type="ECO:0000256" key="1">
    <source>
        <dbReference type="ARBA" id="ARBA00004141"/>
    </source>
</evidence>
<protein>
    <submittedName>
        <fullName evidence="6">DoxX</fullName>
    </submittedName>
</protein>
<dbReference type="KEGG" id="taa:NMY3_03443"/>
<evidence type="ECO:0000256" key="2">
    <source>
        <dbReference type="ARBA" id="ARBA00022692"/>
    </source>
</evidence>
<evidence type="ECO:0000313" key="7">
    <source>
        <dbReference type="Proteomes" id="UP000058925"/>
    </source>
</evidence>
<keyword evidence="2 5" id="KW-0812">Transmembrane</keyword>
<comment type="subcellular location">
    <subcellularLocation>
        <location evidence="1">Membrane</location>
        <topology evidence="1">Multi-pass membrane protein</topology>
    </subcellularLocation>
</comment>
<name>A0A654M4L2_9ARCH</name>
<dbReference type="EMBL" id="CP012850">
    <property type="protein sequence ID" value="ALI37626.1"/>
    <property type="molecule type" value="Genomic_DNA"/>
</dbReference>
<dbReference type="InterPro" id="IPR032808">
    <property type="entry name" value="DoxX"/>
</dbReference>